<keyword evidence="8" id="KW-1185">Reference proteome</keyword>
<dbReference type="InterPro" id="IPR051010">
    <property type="entry name" value="BCAA_transport"/>
</dbReference>
<evidence type="ECO:0000256" key="4">
    <source>
        <dbReference type="ARBA" id="ARBA00022970"/>
    </source>
</evidence>
<evidence type="ECO:0000259" key="6">
    <source>
        <dbReference type="Pfam" id="PF13458"/>
    </source>
</evidence>
<dbReference type="PANTHER" id="PTHR30483">
    <property type="entry name" value="LEUCINE-SPECIFIC-BINDING PROTEIN"/>
    <property type="match status" value="1"/>
</dbReference>
<feature type="signal peptide" evidence="5">
    <location>
        <begin position="1"/>
        <end position="26"/>
    </location>
</feature>
<dbReference type="InterPro" id="IPR028081">
    <property type="entry name" value="Leu-bd"/>
</dbReference>
<evidence type="ECO:0000256" key="2">
    <source>
        <dbReference type="ARBA" id="ARBA00022448"/>
    </source>
</evidence>
<keyword evidence="4" id="KW-0029">Amino-acid transport</keyword>
<feature type="domain" description="Leucine-binding protein" evidence="6">
    <location>
        <begin position="29"/>
        <end position="378"/>
    </location>
</feature>
<sequence length="392" mass="41698">MNHRIAAAALAAIGTLGTFGASTAHAQDTLKIGAIVTLSGAGAAWGQALLYGAELAADDVNAKGGLDVGGKKYKVQVVPYDDKYQANDAVTAANRLVSEDQVKYIIGPVGAAAALAIEPVTERNKVIILTLGFTPKALGKDKPYAFRPNLTTEETSQPQIDWLVKAKHIRKVGALFPNDETGQQIARDLDASYARAGAQLSSKEFFERQRVDMVPLLTRIIATGVDTIELDGNSPATAGLIVRQARELGFKGLIVRSGGPATAEIVAVAGKDAAEGMLVNTPIDPANKAVQDYSARYYKKYGKRMNGFSPAFYDGTHMLFAAMQQAGTVTDSERVKNALESTKNYAGILGQLNWTGAAKYGINHQIDAPFYIAEVKDGQEVVRAHCTPAACQ</sequence>
<keyword evidence="3 5" id="KW-0732">Signal</keyword>
<evidence type="ECO:0000256" key="1">
    <source>
        <dbReference type="ARBA" id="ARBA00010062"/>
    </source>
</evidence>
<feature type="chain" id="PRO_5046837262" evidence="5">
    <location>
        <begin position="27"/>
        <end position="392"/>
    </location>
</feature>
<name>A0ABX5KFW7_9BURK</name>
<dbReference type="InterPro" id="IPR000709">
    <property type="entry name" value="Leu_Ile_Val-bd"/>
</dbReference>
<evidence type="ECO:0000313" key="7">
    <source>
        <dbReference type="EMBL" id="PVX75725.1"/>
    </source>
</evidence>
<dbReference type="CDD" id="cd06336">
    <property type="entry name" value="PBP1_ABC_ligand_binding-like"/>
    <property type="match status" value="1"/>
</dbReference>
<protein>
    <submittedName>
        <fullName evidence="7">Amino acid/amide ABC transporter substrate-binding protein (HAAT family)</fullName>
    </submittedName>
</protein>
<accession>A0ABX5KFW7</accession>
<dbReference type="RefSeq" id="WP_116613393.1">
    <property type="nucleotide sequence ID" value="NZ_QEOB01000017.1"/>
</dbReference>
<dbReference type="SUPFAM" id="SSF53822">
    <property type="entry name" value="Periplasmic binding protein-like I"/>
    <property type="match status" value="1"/>
</dbReference>
<dbReference type="InterPro" id="IPR028082">
    <property type="entry name" value="Peripla_BP_I"/>
</dbReference>
<evidence type="ECO:0000256" key="5">
    <source>
        <dbReference type="SAM" id="SignalP"/>
    </source>
</evidence>
<dbReference type="PRINTS" id="PR00337">
    <property type="entry name" value="LEUILEVALBP"/>
</dbReference>
<comment type="similarity">
    <text evidence="1">Belongs to the leucine-binding protein family.</text>
</comment>
<evidence type="ECO:0000313" key="8">
    <source>
        <dbReference type="Proteomes" id="UP000245712"/>
    </source>
</evidence>
<gene>
    <name evidence="7" type="ORF">C7402_117137</name>
</gene>
<dbReference type="Pfam" id="PF13458">
    <property type="entry name" value="Peripla_BP_6"/>
    <property type="match status" value="1"/>
</dbReference>
<dbReference type="Gene3D" id="3.40.50.2300">
    <property type="match status" value="2"/>
</dbReference>
<proteinExistence type="inferred from homology"/>
<organism evidence="7 8">
    <name type="scientific">Paraburkholderia unamae</name>
    <dbReference type="NCBI Taxonomy" id="219649"/>
    <lineage>
        <taxon>Bacteria</taxon>
        <taxon>Pseudomonadati</taxon>
        <taxon>Pseudomonadota</taxon>
        <taxon>Betaproteobacteria</taxon>
        <taxon>Burkholderiales</taxon>
        <taxon>Burkholderiaceae</taxon>
        <taxon>Paraburkholderia</taxon>
    </lineage>
</organism>
<dbReference type="EMBL" id="QEOB01000017">
    <property type="protein sequence ID" value="PVX75725.1"/>
    <property type="molecule type" value="Genomic_DNA"/>
</dbReference>
<evidence type="ECO:0000256" key="3">
    <source>
        <dbReference type="ARBA" id="ARBA00022729"/>
    </source>
</evidence>
<dbReference type="Proteomes" id="UP000245712">
    <property type="component" value="Unassembled WGS sequence"/>
</dbReference>
<reference evidence="7 8" key="1">
    <citation type="submission" date="2018-05" db="EMBL/GenBank/DDBJ databases">
        <title>Genomic Encyclopedia of Type Strains, Phase IV (KMG-V): Genome sequencing to study the core and pangenomes of soil and plant-associated prokaryotes.</title>
        <authorList>
            <person name="Whitman W."/>
        </authorList>
    </citation>
    <scope>NUCLEOTIDE SEQUENCE [LARGE SCALE GENOMIC DNA]</scope>
    <source>
        <strain evidence="7 8">SCZa-39</strain>
    </source>
</reference>
<keyword evidence="2" id="KW-0813">Transport</keyword>
<dbReference type="PANTHER" id="PTHR30483:SF6">
    <property type="entry name" value="PERIPLASMIC BINDING PROTEIN OF ABC TRANSPORTER FOR NATURAL AMINO ACIDS"/>
    <property type="match status" value="1"/>
</dbReference>
<comment type="caution">
    <text evidence="7">The sequence shown here is derived from an EMBL/GenBank/DDBJ whole genome shotgun (WGS) entry which is preliminary data.</text>
</comment>